<dbReference type="AlphaFoldDB" id="A0A8S2W6I0"/>
<dbReference type="GO" id="GO:0005524">
    <property type="term" value="F:ATP binding"/>
    <property type="evidence" value="ECO:0007669"/>
    <property type="project" value="UniProtKB-UniRule"/>
</dbReference>
<keyword evidence="3 6" id="KW-0547">Nucleotide-binding</keyword>
<organism evidence="7 11">
    <name type="scientific">Rotaria magnacalcarata</name>
    <dbReference type="NCBI Taxonomy" id="392030"/>
    <lineage>
        <taxon>Eukaryota</taxon>
        <taxon>Metazoa</taxon>
        <taxon>Spiralia</taxon>
        <taxon>Gnathifera</taxon>
        <taxon>Rotifera</taxon>
        <taxon>Eurotatoria</taxon>
        <taxon>Bdelloidea</taxon>
        <taxon>Philodinida</taxon>
        <taxon>Philodinidae</taxon>
        <taxon>Rotaria</taxon>
    </lineage>
</organism>
<gene>
    <name evidence="7" type="ORF">BYL167_LOCUS31921</name>
    <name evidence="8" type="ORF">BYL167_LOCUS35451</name>
    <name evidence="9" type="ORF">GIL414_LOCUS48108</name>
    <name evidence="10" type="ORF">SMN809_LOCUS53742</name>
</gene>
<dbReference type="GO" id="GO:0035556">
    <property type="term" value="P:intracellular signal transduction"/>
    <property type="evidence" value="ECO:0007669"/>
    <property type="project" value="TreeGrafter"/>
</dbReference>
<dbReference type="InterPro" id="IPR017441">
    <property type="entry name" value="Protein_kinase_ATP_BS"/>
</dbReference>
<protein>
    <recommendedName>
        <fullName evidence="12">Protein kinase domain-containing protein</fullName>
    </recommendedName>
</protein>
<dbReference type="EMBL" id="CAJOBH010057549">
    <property type="protein sequence ID" value="CAF4409404.1"/>
    <property type="molecule type" value="Genomic_DNA"/>
</dbReference>
<evidence type="ECO:0000256" key="2">
    <source>
        <dbReference type="ARBA" id="ARBA00022679"/>
    </source>
</evidence>
<feature type="binding site" evidence="6">
    <location>
        <position position="38"/>
    </location>
    <ligand>
        <name>ATP</name>
        <dbReference type="ChEBI" id="CHEBI:30616"/>
    </ligand>
</feature>
<evidence type="ECO:0000256" key="5">
    <source>
        <dbReference type="ARBA" id="ARBA00022840"/>
    </source>
</evidence>
<dbReference type="InterPro" id="IPR011009">
    <property type="entry name" value="Kinase-like_dom_sf"/>
</dbReference>
<keyword evidence="5 6" id="KW-0067">ATP-binding</keyword>
<dbReference type="EMBL" id="CAJOBI010185706">
    <property type="protein sequence ID" value="CAF4942972.1"/>
    <property type="molecule type" value="Genomic_DNA"/>
</dbReference>
<evidence type="ECO:0000313" key="9">
    <source>
        <dbReference type="EMBL" id="CAF4823225.1"/>
    </source>
</evidence>
<dbReference type="EMBL" id="CAJOBH010074670">
    <property type="protein sequence ID" value="CAF4488351.1"/>
    <property type="molecule type" value="Genomic_DNA"/>
</dbReference>
<dbReference type="Proteomes" id="UP000681967">
    <property type="component" value="Unassembled WGS sequence"/>
</dbReference>
<keyword evidence="2" id="KW-0808">Transferase</keyword>
<accession>A0A8S2W6I0</accession>
<evidence type="ECO:0000313" key="10">
    <source>
        <dbReference type="EMBL" id="CAF4942972.1"/>
    </source>
</evidence>
<evidence type="ECO:0008006" key="12">
    <source>
        <dbReference type="Google" id="ProtNLM"/>
    </source>
</evidence>
<evidence type="ECO:0000313" key="8">
    <source>
        <dbReference type="EMBL" id="CAF4488351.1"/>
    </source>
</evidence>
<dbReference type="SUPFAM" id="SSF56112">
    <property type="entry name" value="Protein kinase-like (PK-like)"/>
    <property type="match status" value="1"/>
</dbReference>
<dbReference type="EMBL" id="CAJOBJ010155164">
    <property type="protein sequence ID" value="CAF4823225.1"/>
    <property type="molecule type" value="Genomic_DNA"/>
</dbReference>
<sequence length="56" mass="6613">DHPVLNDRYLLLSLIGKGGFSEVHKAFCLKEQRYVAVKVHQLNKEWKEEKKANYIK</sequence>
<dbReference type="Gene3D" id="3.30.200.20">
    <property type="entry name" value="Phosphorylase Kinase, domain 1"/>
    <property type="match status" value="1"/>
</dbReference>
<evidence type="ECO:0000256" key="3">
    <source>
        <dbReference type="ARBA" id="ARBA00022741"/>
    </source>
</evidence>
<evidence type="ECO:0000256" key="1">
    <source>
        <dbReference type="ARBA" id="ARBA00022527"/>
    </source>
</evidence>
<dbReference type="PROSITE" id="PS00107">
    <property type="entry name" value="PROTEIN_KINASE_ATP"/>
    <property type="match status" value="1"/>
</dbReference>
<feature type="non-terminal residue" evidence="7">
    <location>
        <position position="1"/>
    </location>
</feature>
<dbReference type="Proteomes" id="UP000676336">
    <property type="component" value="Unassembled WGS sequence"/>
</dbReference>
<dbReference type="GO" id="GO:0004674">
    <property type="term" value="F:protein serine/threonine kinase activity"/>
    <property type="evidence" value="ECO:0007669"/>
    <property type="project" value="UniProtKB-KW"/>
</dbReference>
<evidence type="ECO:0000256" key="6">
    <source>
        <dbReference type="PROSITE-ProRule" id="PRU10141"/>
    </source>
</evidence>
<reference evidence="7" key="1">
    <citation type="submission" date="2021-02" db="EMBL/GenBank/DDBJ databases">
        <authorList>
            <person name="Nowell W R."/>
        </authorList>
    </citation>
    <scope>NUCLEOTIDE SEQUENCE</scope>
</reference>
<proteinExistence type="predicted"/>
<comment type="caution">
    <text evidence="7">The sequence shown here is derived from an EMBL/GenBank/DDBJ whole genome shotgun (WGS) entry which is preliminary data.</text>
</comment>
<evidence type="ECO:0000313" key="11">
    <source>
        <dbReference type="Proteomes" id="UP000681967"/>
    </source>
</evidence>
<keyword evidence="1" id="KW-0723">Serine/threonine-protein kinase</keyword>
<evidence type="ECO:0000256" key="4">
    <source>
        <dbReference type="ARBA" id="ARBA00022777"/>
    </source>
</evidence>
<name>A0A8S2W6I0_9BILA</name>
<dbReference type="Proteomes" id="UP000681720">
    <property type="component" value="Unassembled WGS sequence"/>
</dbReference>
<keyword evidence="4" id="KW-0418">Kinase</keyword>
<dbReference type="GO" id="GO:0005634">
    <property type="term" value="C:nucleus"/>
    <property type="evidence" value="ECO:0007669"/>
    <property type="project" value="TreeGrafter"/>
</dbReference>
<dbReference type="GO" id="GO:0007059">
    <property type="term" value="P:chromosome segregation"/>
    <property type="evidence" value="ECO:0007669"/>
    <property type="project" value="TreeGrafter"/>
</dbReference>
<dbReference type="PANTHER" id="PTHR22974">
    <property type="entry name" value="MIXED LINEAGE PROTEIN KINASE"/>
    <property type="match status" value="1"/>
</dbReference>
<evidence type="ECO:0000313" key="7">
    <source>
        <dbReference type="EMBL" id="CAF4409404.1"/>
    </source>
</evidence>
<dbReference type="PANTHER" id="PTHR22974:SF23">
    <property type="entry name" value="TOUSLED-LIKE KINASE, ISOFORM G"/>
    <property type="match status" value="1"/>
</dbReference>